<dbReference type="GeneID" id="76197469"/>
<dbReference type="CDD" id="cd02440">
    <property type="entry name" value="AdoMet_MTases"/>
    <property type="match status" value="1"/>
</dbReference>
<dbReference type="PANTHER" id="PTHR43591">
    <property type="entry name" value="METHYLTRANSFERASE"/>
    <property type="match status" value="1"/>
</dbReference>
<keyword evidence="3 5" id="KW-0808">Transferase</keyword>
<dbReference type="EC" id="2.1.1.-" evidence="5"/>
<sequence>MAKPIDKQQQIIGMFDSIAKTYDTANKVVSFKQDQCWRVQSVQEALRHVYAFRGDLKALSVADIACGTADMLLCVLEKIAACKGSVASVCGVDPSAEMLRLAEQKIASSPFGKNARVRLDCLEAKNLHTIPDSSVDLLSIAYGLRNVVDRKEALKEFSRVLKKGGVLLVLEFMRQDKKGFLGYLAHIYTSKILPLVGMLISCNYRAYAYLPKSIEKFISPDELEEELSGVGLEVVEKSHYMYKSVSSIFAVKL</sequence>
<keyword evidence="6" id="KW-1185">Reference proteome</keyword>
<dbReference type="InterPro" id="IPR023576">
    <property type="entry name" value="UbiE/COQ5_MeTrFase_CS"/>
</dbReference>
<keyword evidence="1" id="KW-0474">Menaquinone biosynthesis</keyword>
<dbReference type="RefSeq" id="WP_015106952.1">
    <property type="nucleotide sequence ID" value="NZ_AP026684.1"/>
</dbReference>
<dbReference type="GO" id="GO:0009234">
    <property type="term" value="P:menaquinone biosynthetic process"/>
    <property type="evidence" value="ECO:0007669"/>
    <property type="project" value="UniProtKB-KW"/>
</dbReference>
<dbReference type="InterPro" id="IPR029063">
    <property type="entry name" value="SAM-dependent_MTases_sf"/>
</dbReference>
<evidence type="ECO:0000313" key="5">
    <source>
        <dbReference type="EMBL" id="CRI34969.1"/>
    </source>
</evidence>
<dbReference type="GO" id="GO:0008425">
    <property type="term" value="F:2-methoxy-6-polyprenyl-1,4-benzoquinol methyltransferase activity"/>
    <property type="evidence" value="ECO:0007669"/>
    <property type="project" value="TreeGrafter"/>
</dbReference>
<dbReference type="PROSITE" id="PS51608">
    <property type="entry name" value="SAM_MT_UBIE"/>
    <property type="match status" value="1"/>
</dbReference>
<dbReference type="GO" id="GO:0032259">
    <property type="term" value="P:methylation"/>
    <property type="evidence" value="ECO:0007669"/>
    <property type="project" value="UniProtKB-KW"/>
</dbReference>
<dbReference type="SUPFAM" id="SSF53335">
    <property type="entry name" value="S-adenosyl-L-methionine-dependent methyltransferases"/>
    <property type="match status" value="1"/>
</dbReference>
<evidence type="ECO:0000256" key="3">
    <source>
        <dbReference type="ARBA" id="ARBA00022679"/>
    </source>
</evidence>
<dbReference type="EMBL" id="CDMK01000002">
    <property type="protein sequence ID" value="CRI34969.1"/>
    <property type="molecule type" value="Genomic_DNA"/>
</dbReference>
<dbReference type="PROSITE" id="PS01183">
    <property type="entry name" value="UBIE_1"/>
    <property type="match status" value="1"/>
</dbReference>
<name>A0A0K2XCZ3_HELHE</name>
<evidence type="ECO:0000313" key="6">
    <source>
        <dbReference type="Proteomes" id="UP000046090"/>
    </source>
</evidence>
<protein>
    <submittedName>
        <fullName evidence="5">Ubiquinone/menaquinone biosynthesis methyltransferase UbiE</fullName>
        <ecNumber evidence="5">2.1.1.-</ecNumber>
    </submittedName>
</protein>
<keyword evidence="4" id="KW-0949">S-adenosyl-L-methionine</keyword>
<dbReference type="NCBIfam" id="NF001244">
    <property type="entry name" value="PRK00216.1-5"/>
    <property type="match status" value="1"/>
</dbReference>
<dbReference type="Proteomes" id="UP000046090">
    <property type="component" value="Unassembled WGS sequence"/>
</dbReference>
<evidence type="ECO:0000256" key="4">
    <source>
        <dbReference type="ARBA" id="ARBA00022691"/>
    </source>
</evidence>
<evidence type="ECO:0000256" key="2">
    <source>
        <dbReference type="ARBA" id="ARBA00022603"/>
    </source>
</evidence>
<dbReference type="Pfam" id="PF01209">
    <property type="entry name" value="Ubie_methyltran"/>
    <property type="match status" value="1"/>
</dbReference>
<organism evidence="5 6">
    <name type="scientific">Helicobacter heilmannii</name>
    <dbReference type="NCBI Taxonomy" id="35817"/>
    <lineage>
        <taxon>Bacteria</taxon>
        <taxon>Pseudomonadati</taxon>
        <taxon>Campylobacterota</taxon>
        <taxon>Epsilonproteobacteria</taxon>
        <taxon>Campylobacterales</taxon>
        <taxon>Helicobacteraceae</taxon>
        <taxon>Helicobacter</taxon>
    </lineage>
</organism>
<accession>A0A0K2XCZ3</accession>
<keyword evidence="5" id="KW-0830">Ubiquinone</keyword>
<dbReference type="NCBIfam" id="TIGR01934">
    <property type="entry name" value="MenG_MenH_UbiE"/>
    <property type="match status" value="1"/>
</dbReference>
<reference evidence="6" key="1">
    <citation type="submission" date="2014-12" db="EMBL/GenBank/DDBJ databases">
        <authorList>
            <person name="Smet A."/>
        </authorList>
    </citation>
    <scope>NUCLEOTIDE SEQUENCE [LARGE SCALE GENOMIC DNA]</scope>
</reference>
<dbReference type="STRING" id="1216962.BN341_11950"/>
<dbReference type="InterPro" id="IPR004033">
    <property type="entry name" value="UbiE/COQ5_MeTrFase"/>
</dbReference>
<keyword evidence="2 5" id="KW-0489">Methyltransferase</keyword>
<evidence type="ECO:0000256" key="1">
    <source>
        <dbReference type="ARBA" id="ARBA00022428"/>
    </source>
</evidence>
<dbReference type="PANTHER" id="PTHR43591:SF24">
    <property type="entry name" value="2-METHOXY-6-POLYPRENYL-1,4-BENZOQUINOL METHYLASE, MITOCHONDRIAL"/>
    <property type="match status" value="1"/>
</dbReference>
<dbReference type="Gene3D" id="3.40.50.150">
    <property type="entry name" value="Vaccinia Virus protein VP39"/>
    <property type="match status" value="1"/>
</dbReference>
<gene>
    <name evidence="5" type="ORF">HHE01_07700</name>
</gene>
<dbReference type="AlphaFoldDB" id="A0A0K2XCZ3"/>
<proteinExistence type="predicted"/>